<dbReference type="GO" id="GO:0016740">
    <property type="term" value="F:transferase activity"/>
    <property type="evidence" value="ECO:0007669"/>
    <property type="project" value="UniProtKB-KW"/>
</dbReference>
<dbReference type="STRING" id="280093.SAMN05443373_103218"/>
<dbReference type="RefSeq" id="WP_072941762.1">
    <property type="nucleotide sequence ID" value="NZ_FQWO01000003.1"/>
</dbReference>
<dbReference type="PANTHER" id="PTHR43031:SF1">
    <property type="entry name" value="PYRIDINE NUCLEOTIDE-DISULPHIDE OXIDOREDUCTASE"/>
    <property type="match status" value="1"/>
</dbReference>
<dbReference type="InterPro" id="IPR001763">
    <property type="entry name" value="Rhodanese-like_dom"/>
</dbReference>
<dbReference type="Gene3D" id="3.40.250.10">
    <property type="entry name" value="Rhodanese-like domain"/>
    <property type="match status" value="1"/>
</dbReference>
<dbReference type="PANTHER" id="PTHR43031">
    <property type="entry name" value="FAD-DEPENDENT OXIDOREDUCTASE"/>
    <property type="match status" value="1"/>
</dbReference>
<dbReference type="AlphaFoldDB" id="A0A1M5LU23"/>
<dbReference type="EMBL" id="FQWO01000003">
    <property type="protein sequence ID" value="SHG68506.1"/>
    <property type="molecule type" value="Genomic_DNA"/>
</dbReference>
<name>A0A1M5LU23_9FLAO</name>
<dbReference type="Proteomes" id="UP000237771">
    <property type="component" value="Unassembled WGS sequence"/>
</dbReference>
<dbReference type="Proteomes" id="UP000184384">
    <property type="component" value="Unassembled WGS sequence"/>
</dbReference>
<evidence type="ECO:0000313" key="3">
    <source>
        <dbReference type="EMBL" id="SHG68506.1"/>
    </source>
</evidence>
<dbReference type="EMBL" id="PVUB01000004">
    <property type="protein sequence ID" value="PRZ24101.1"/>
    <property type="molecule type" value="Genomic_DNA"/>
</dbReference>
<dbReference type="Pfam" id="PF00581">
    <property type="entry name" value="Rhodanese"/>
    <property type="match status" value="1"/>
</dbReference>
<reference evidence="4" key="1">
    <citation type="submission" date="2016-11" db="EMBL/GenBank/DDBJ databases">
        <authorList>
            <person name="Varghese N."/>
            <person name="Submissions S."/>
        </authorList>
    </citation>
    <scope>NUCLEOTIDE SEQUENCE [LARGE SCALE GENOMIC DNA]</scope>
    <source>
        <strain evidence="4">DSM 19729</strain>
    </source>
</reference>
<reference evidence="2 5" key="3">
    <citation type="submission" date="2018-03" db="EMBL/GenBank/DDBJ databases">
        <title>Genomic Encyclopedia of Archaeal and Bacterial Type Strains, Phase II (KMG-II): from individual species to whole genera.</title>
        <authorList>
            <person name="Goeker M."/>
        </authorList>
    </citation>
    <scope>NUCLEOTIDE SEQUENCE [LARGE SCALE GENOMIC DNA]</scope>
    <source>
        <strain evidence="2 5">DSM 17797</strain>
    </source>
</reference>
<organism evidence="3 4">
    <name type="scientific">Flavobacterium granuli</name>
    <dbReference type="NCBI Taxonomy" id="280093"/>
    <lineage>
        <taxon>Bacteria</taxon>
        <taxon>Pseudomonadati</taxon>
        <taxon>Bacteroidota</taxon>
        <taxon>Flavobacteriia</taxon>
        <taxon>Flavobacteriales</taxon>
        <taxon>Flavobacteriaceae</taxon>
        <taxon>Flavobacterium</taxon>
    </lineage>
</organism>
<dbReference type="OrthoDB" id="9808735at2"/>
<evidence type="ECO:0000259" key="1">
    <source>
        <dbReference type="PROSITE" id="PS50206"/>
    </source>
</evidence>
<protein>
    <submittedName>
        <fullName evidence="3">Rhodanese-related sulfurtransferase</fullName>
    </submittedName>
</protein>
<proteinExistence type="predicted"/>
<keyword evidence="5" id="KW-1185">Reference proteome</keyword>
<dbReference type="InterPro" id="IPR050229">
    <property type="entry name" value="GlpE_sulfurtransferase"/>
</dbReference>
<dbReference type="SUPFAM" id="SSF52821">
    <property type="entry name" value="Rhodanese/Cell cycle control phosphatase"/>
    <property type="match status" value="1"/>
</dbReference>
<evidence type="ECO:0000313" key="4">
    <source>
        <dbReference type="Proteomes" id="UP000184384"/>
    </source>
</evidence>
<reference evidence="3" key="2">
    <citation type="submission" date="2016-11" db="EMBL/GenBank/DDBJ databases">
        <authorList>
            <person name="Jaros S."/>
            <person name="Januszkiewicz K."/>
            <person name="Wedrychowicz H."/>
        </authorList>
    </citation>
    <scope>NUCLEOTIDE SEQUENCE [LARGE SCALE GENOMIC DNA]</scope>
    <source>
        <strain evidence="3">DSM 19729</strain>
    </source>
</reference>
<sequence length="103" mass="11659">MNLTQEDWISQLVEDENSVILDVRTEDEYNDGIIPNAINIDIHKGQGFISELETLDKNKNYYVYCRSGARSAKACEIMNELGFENAYNLIGGILEWNGDIVSP</sequence>
<dbReference type="InterPro" id="IPR036873">
    <property type="entry name" value="Rhodanese-like_dom_sf"/>
</dbReference>
<keyword evidence="3" id="KW-0808">Transferase</keyword>
<evidence type="ECO:0000313" key="2">
    <source>
        <dbReference type="EMBL" id="PRZ24101.1"/>
    </source>
</evidence>
<dbReference type="CDD" id="cd00158">
    <property type="entry name" value="RHOD"/>
    <property type="match status" value="1"/>
</dbReference>
<gene>
    <name evidence="2" type="ORF">BC624_104218</name>
    <name evidence="3" type="ORF">SAMN05443373_103218</name>
</gene>
<accession>A0A1M5LU23</accession>
<evidence type="ECO:0000313" key="5">
    <source>
        <dbReference type="Proteomes" id="UP000237771"/>
    </source>
</evidence>
<dbReference type="PROSITE" id="PS50206">
    <property type="entry name" value="RHODANESE_3"/>
    <property type="match status" value="1"/>
</dbReference>
<feature type="domain" description="Rhodanese" evidence="1">
    <location>
        <begin position="14"/>
        <end position="102"/>
    </location>
</feature>
<dbReference type="SMART" id="SM00450">
    <property type="entry name" value="RHOD"/>
    <property type="match status" value="1"/>
</dbReference>